<keyword evidence="3" id="KW-0411">Iron-sulfur</keyword>
<accession>T2G9W5</accession>
<evidence type="ECO:0000256" key="3">
    <source>
        <dbReference type="ARBA" id="ARBA00023014"/>
    </source>
</evidence>
<dbReference type="HOGENOM" id="CLU_000422_13_3_7"/>
<dbReference type="GO" id="GO:0016491">
    <property type="term" value="F:oxidoreductase activity"/>
    <property type="evidence" value="ECO:0007669"/>
    <property type="project" value="InterPro"/>
</dbReference>
<dbReference type="SUPFAM" id="SSF50692">
    <property type="entry name" value="ADC-like"/>
    <property type="match status" value="1"/>
</dbReference>
<dbReference type="OrthoDB" id="9810782at2"/>
<dbReference type="Pfam" id="PF04879">
    <property type="entry name" value="Molybdop_Fe4S4"/>
    <property type="match status" value="1"/>
</dbReference>
<proteinExistence type="predicted"/>
<dbReference type="Gene3D" id="3.40.228.10">
    <property type="entry name" value="Dimethylsulfoxide Reductase, domain 2"/>
    <property type="match status" value="1"/>
</dbReference>
<dbReference type="KEGG" id="dgg:DGI_1101"/>
<dbReference type="PATRIC" id="fig|1121448.10.peg.1105"/>
<dbReference type="InterPro" id="IPR006963">
    <property type="entry name" value="Mopterin_OxRdtase_4Fe-4S_dom"/>
</dbReference>
<dbReference type="InterPro" id="IPR006656">
    <property type="entry name" value="Mopterin_OxRdtase"/>
</dbReference>
<evidence type="ECO:0000256" key="1">
    <source>
        <dbReference type="ARBA" id="ARBA00022723"/>
    </source>
</evidence>
<dbReference type="Gene3D" id="3.40.50.740">
    <property type="match status" value="1"/>
</dbReference>
<dbReference type="InterPro" id="IPR009010">
    <property type="entry name" value="Asp_de-COase-like_dom_sf"/>
</dbReference>
<organism evidence="5 6">
    <name type="scientific">Megalodesulfovibrio gigas (strain ATCC 19364 / DSM 1382 / NCIMB 9332 / VKM B-1759)</name>
    <name type="common">Desulfovibrio gigas</name>
    <dbReference type="NCBI Taxonomy" id="1121448"/>
    <lineage>
        <taxon>Bacteria</taxon>
        <taxon>Pseudomonadati</taxon>
        <taxon>Thermodesulfobacteriota</taxon>
        <taxon>Desulfovibrionia</taxon>
        <taxon>Desulfovibrionales</taxon>
        <taxon>Desulfovibrionaceae</taxon>
        <taxon>Megalodesulfovibrio</taxon>
    </lineage>
</organism>
<evidence type="ECO:0000313" key="6">
    <source>
        <dbReference type="Proteomes" id="UP000016587"/>
    </source>
</evidence>
<dbReference type="RefSeq" id="WP_021759729.1">
    <property type="nucleotide sequence ID" value="NC_022444.1"/>
</dbReference>
<gene>
    <name evidence="5" type="ORF">DGI_1101</name>
</gene>
<reference evidence="5 6" key="1">
    <citation type="journal article" date="2013" name="J. Bacteriol.">
        <title>Roles of HynAB and Ech, the only two hydrogenases found in the model sulfate reducer Desulfovibrio gigas.</title>
        <authorList>
            <person name="Morais-Silva F.O."/>
            <person name="Santos C.I."/>
            <person name="Rodrigues R."/>
            <person name="Pereira I.A."/>
            <person name="Rodrigues-Pousada C."/>
        </authorList>
    </citation>
    <scope>NUCLEOTIDE SEQUENCE [LARGE SCALE GENOMIC DNA]</scope>
    <source>
        <strain evidence="6">ATCC 19364 / DSM 1382 / NCIMB 9332 / VKM B-1759</strain>
    </source>
</reference>
<evidence type="ECO:0000313" key="5">
    <source>
        <dbReference type="EMBL" id="AGW12974.1"/>
    </source>
</evidence>
<dbReference type="InterPro" id="IPR050612">
    <property type="entry name" value="Prok_Mopterin_Oxidored"/>
</dbReference>
<dbReference type="AlphaFoldDB" id="T2G9W5"/>
<sequence>MTTTLTACLSHCHDGCALLAERQEDGRIRLRGHPDHPFTAGFCCAKMQDYVQQTLQRPDRIVTPLIKQDGQFHPASWEEAMDLIAAQLTALRDTPERILHHIDYASFGVLHRASEYIFGRLGAAGLAGGSCVRAMGAAIVKDFGVQREPHWSTALAARRIVLWGRNLAAQTPHAGRVLLQARKKGISVLAIHPGDPGYTPFADQTIRIRPGSDRFLAAAALKILKDTGRLDQNALARCTGADALVPLLDAHSLDALAAACDVSPESIHLLADWMADAPVHVVLGRGLQRYALGGENVRWVNALAMCSGNIGREGGGISFAGGDKGHVSYGWTKAPADMPRRRTLPFAALGQALETAEPPVTFVWTEGWNPVATAPDAARIAQALRGRFHVAVEPFMTDTAACATVILPPALLFEREDIARAAGHDFVMHGRPLPPEWHTPPAGVRSNFQIQSLLAARLGMDFPDADTVLAEALQTATPAGTLAALRSQGWLAAQPQPVPWADGQFATKNGRFHLVRTLTPEPPAPDGYPLRLLTFVERESLLSRRRPEQMQDLPVARIAPESPCAAALDPARPARLVTPLGSMAVRLALRPGLHPEGVLVPRGGWLSRGWGINALIEPREADLGGQAAYYAQWCRLEQES</sequence>
<reference evidence="6" key="2">
    <citation type="submission" date="2013-07" db="EMBL/GenBank/DDBJ databases">
        <authorList>
            <person name="Morais-Silva F.O."/>
            <person name="Rezende A.M."/>
            <person name="Pimentel C."/>
            <person name="Resende D.M."/>
            <person name="Santos C.I."/>
            <person name="Clemente C."/>
            <person name="de Oliveira L.M."/>
            <person name="da Silva S.M."/>
            <person name="Costa D.A."/>
            <person name="Varela-Raposo A."/>
            <person name="Horacio E.C.A."/>
            <person name="Matos M."/>
            <person name="Flores O."/>
            <person name="Ruiz J.C."/>
            <person name="Rodrigues-Pousada C."/>
        </authorList>
    </citation>
    <scope>NUCLEOTIDE SEQUENCE [LARGE SCALE GENOMIC DNA]</scope>
    <source>
        <strain evidence="6">ATCC 19364 / DSM 1382 / NCIMB 9332 / VKM B-1759</strain>
    </source>
</reference>
<dbReference type="EMBL" id="CP006585">
    <property type="protein sequence ID" value="AGW12974.1"/>
    <property type="molecule type" value="Genomic_DNA"/>
</dbReference>
<dbReference type="GO" id="GO:0051536">
    <property type="term" value="F:iron-sulfur cluster binding"/>
    <property type="evidence" value="ECO:0007669"/>
    <property type="project" value="UniProtKB-KW"/>
</dbReference>
<dbReference type="Pfam" id="PF00384">
    <property type="entry name" value="Molybdopterin"/>
    <property type="match status" value="1"/>
</dbReference>
<feature type="domain" description="4Fe-4S Mo/W bis-MGD-type" evidence="4">
    <location>
        <begin position="1"/>
        <end position="58"/>
    </location>
</feature>
<protein>
    <submittedName>
        <fullName evidence="5">Putative Nitrate reductase</fullName>
    </submittedName>
</protein>
<evidence type="ECO:0000256" key="2">
    <source>
        <dbReference type="ARBA" id="ARBA00023004"/>
    </source>
</evidence>
<dbReference type="eggNOG" id="COG0243">
    <property type="taxonomic scope" value="Bacteria"/>
</dbReference>
<dbReference type="PANTHER" id="PTHR43742:SF6">
    <property type="entry name" value="OXIDOREDUCTASE YYAE-RELATED"/>
    <property type="match status" value="1"/>
</dbReference>
<dbReference type="STRING" id="1121448.DGI_1101"/>
<dbReference type="Proteomes" id="UP000016587">
    <property type="component" value="Chromosome"/>
</dbReference>
<dbReference type="SUPFAM" id="SSF53706">
    <property type="entry name" value="Formate dehydrogenase/DMSO reductase, domains 1-3"/>
    <property type="match status" value="1"/>
</dbReference>
<dbReference type="Gene3D" id="3.30.2070.10">
    <property type="entry name" value="Formate dehydrogenase/DMSO reductase"/>
    <property type="match status" value="1"/>
</dbReference>
<name>T2G9W5_MEGG1</name>
<dbReference type="Gene3D" id="2.40.40.20">
    <property type="match status" value="1"/>
</dbReference>
<dbReference type="Gene3D" id="2.20.25.90">
    <property type="entry name" value="ADC-like domains"/>
    <property type="match status" value="1"/>
</dbReference>
<evidence type="ECO:0000259" key="4">
    <source>
        <dbReference type="PROSITE" id="PS51669"/>
    </source>
</evidence>
<dbReference type="GO" id="GO:0046872">
    <property type="term" value="F:metal ion binding"/>
    <property type="evidence" value="ECO:0007669"/>
    <property type="project" value="UniProtKB-KW"/>
</dbReference>
<keyword evidence="6" id="KW-1185">Reference proteome</keyword>
<keyword evidence="2" id="KW-0408">Iron</keyword>
<keyword evidence="1" id="KW-0479">Metal-binding</keyword>
<dbReference type="PANTHER" id="PTHR43742">
    <property type="entry name" value="TRIMETHYLAMINE-N-OXIDE REDUCTASE"/>
    <property type="match status" value="1"/>
</dbReference>
<dbReference type="PROSITE" id="PS51669">
    <property type="entry name" value="4FE4S_MOW_BIS_MGD"/>
    <property type="match status" value="1"/>
</dbReference>
<dbReference type="SMART" id="SM00926">
    <property type="entry name" value="Molybdop_Fe4S4"/>
    <property type="match status" value="1"/>
</dbReference>